<dbReference type="Pfam" id="PF00332">
    <property type="entry name" value="Glyco_hydro_17"/>
    <property type="match status" value="1"/>
</dbReference>
<protein>
    <submittedName>
        <fullName evidence="6">Os03g0600500 protein</fullName>
    </submittedName>
</protein>
<dbReference type="EMBL" id="AP008209">
    <property type="protein sequence ID" value="BAH92255.1"/>
    <property type="molecule type" value="Genomic_DNA"/>
</dbReference>
<dbReference type="InterPro" id="IPR044965">
    <property type="entry name" value="Glyco_hydro_17_plant"/>
</dbReference>
<evidence type="ECO:0000313" key="7">
    <source>
        <dbReference type="Proteomes" id="UP000000763"/>
    </source>
</evidence>
<keyword evidence="5" id="KW-1133">Transmembrane helix</keyword>
<dbReference type="AlphaFoldDB" id="C7J082"/>
<dbReference type="InterPro" id="IPR000490">
    <property type="entry name" value="Glyco_hydro_17"/>
</dbReference>
<keyword evidence="3" id="KW-0326">Glycosidase</keyword>
<feature type="transmembrane region" description="Helical" evidence="5">
    <location>
        <begin position="230"/>
        <end position="251"/>
    </location>
</feature>
<reference evidence="6 7" key="1">
    <citation type="journal article" date="2005" name="Nature">
        <title>The map-based sequence of the rice genome.</title>
        <authorList>
            <consortium name="International rice genome sequencing project (IRGSP)"/>
            <person name="Matsumoto T."/>
            <person name="Wu J."/>
            <person name="Kanamori H."/>
            <person name="Katayose Y."/>
            <person name="Fujisawa M."/>
            <person name="Namiki N."/>
            <person name="Mizuno H."/>
            <person name="Yamamoto K."/>
            <person name="Antonio B.A."/>
            <person name="Baba T."/>
            <person name="Sakata K."/>
            <person name="Nagamura Y."/>
            <person name="Aoki H."/>
            <person name="Arikawa K."/>
            <person name="Arita K."/>
            <person name="Bito T."/>
            <person name="Chiden Y."/>
            <person name="Fujitsuka N."/>
            <person name="Fukunaka R."/>
            <person name="Hamada M."/>
            <person name="Harada C."/>
            <person name="Hayashi A."/>
            <person name="Hijishita S."/>
            <person name="Honda M."/>
            <person name="Hosokawa S."/>
            <person name="Ichikawa Y."/>
            <person name="Idonuma A."/>
            <person name="Iijima M."/>
            <person name="Ikeda M."/>
            <person name="Ikeno M."/>
            <person name="Ito K."/>
            <person name="Ito S."/>
            <person name="Ito T."/>
            <person name="Ito Y."/>
            <person name="Ito Y."/>
            <person name="Iwabuchi A."/>
            <person name="Kamiya K."/>
            <person name="Karasawa W."/>
            <person name="Kurita K."/>
            <person name="Katagiri S."/>
            <person name="Kikuta A."/>
            <person name="Kobayashi H."/>
            <person name="Kobayashi N."/>
            <person name="Machita K."/>
            <person name="Maehara T."/>
            <person name="Masukawa M."/>
            <person name="Mizubayashi T."/>
            <person name="Mukai Y."/>
            <person name="Nagasaki H."/>
            <person name="Nagata Y."/>
            <person name="Naito S."/>
            <person name="Nakashima M."/>
            <person name="Nakama Y."/>
            <person name="Nakamichi Y."/>
            <person name="Nakamura M."/>
            <person name="Meguro A."/>
            <person name="Negishi M."/>
            <person name="Ohta I."/>
            <person name="Ohta T."/>
            <person name="Okamoto M."/>
            <person name="Ono N."/>
            <person name="Saji S."/>
            <person name="Sakaguchi M."/>
            <person name="Sakai K."/>
            <person name="Shibata M."/>
            <person name="Shimokawa T."/>
            <person name="Song J."/>
            <person name="Takazaki Y."/>
            <person name="Terasawa K."/>
            <person name="Tsugane M."/>
            <person name="Tsuji K."/>
            <person name="Ueda S."/>
            <person name="Waki K."/>
            <person name="Yamagata H."/>
            <person name="Yamamoto M."/>
            <person name="Yamamoto S."/>
            <person name="Yamane H."/>
            <person name="Yoshiki S."/>
            <person name="Yoshihara R."/>
            <person name="Yukawa K."/>
            <person name="Zhong H."/>
            <person name="Yano M."/>
            <person name="Yuan Q."/>
            <person name="Ouyang S."/>
            <person name="Liu J."/>
            <person name="Jones K.M."/>
            <person name="Gansberger K."/>
            <person name="Moffat K."/>
            <person name="Hill J."/>
            <person name="Bera J."/>
            <person name="Fadrosh D."/>
            <person name="Jin S."/>
            <person name="Johri S."/>
            <person name="Kim M."/>
            <person name="Overton L."/>
            <person name="Reardon M."/>
            <person name="Tsitrin T."/>
            <person name="Vuong H."/>
            <person name="Weaver B."/>
            <person name="Ciecko A."/>
            <person name="Tallon L."/>
            <person name="Jackson J."/>
            <person name="Pai G."/>
            <person name="Aken S.V."/>
            <person name="Utterback T."/>
            <person name="Reidmuller S."/>
            <person name="Feldblyum T."/>
            <person name="Hsiao J."/>
            <person name="Zismann V."/>
            <person name="Iobst S."/>
            <person name="de Vazeille A.R."/>
            <person name="Buell C.R."/>
            <person name="Ying K."/>
            <person name="Li Y."/>
            <person name="Lu T."/>
            <person name="Huang Y."/>
            <person name="Zhao Q."/>
            <person name="Feng Q."/>
            <person name="Zhang L."/>
            <person name="Zhu J."/>
            <person name="Weng Q."/>
            <person name="Mu J."/>
            <person name="Lu Y."/>
            <person name="Fan D."/>
            <person name="Liu Y."/>
            <person name="Guan J."/>
            <person name="Zhang Y."/>
            <person name="Yu S."/>
            <person name="Liu X."/>
            <person name="Zhang Y."/>
            <person name="Hong G."/>
            <person name="Han B."/>
            <person name="Choisne N."/>
            <person name="Demange N."/>
            <person name="Orjeda G."/>
            <person name="Samain S."/>
            <person name="Cattolico L."/>
            <person name="Pelletier E."/>
            <person name="Couloux A."/>
            <person name="Segurens B."/>
            <person name="Wincker P."/>
            <person name="D'Hont A."/>
            <person name="Scarpelli C."/>
            <person name="Weissenbach J."/>
            <person name="Salanoubat M."/>
            <person name="Quetier F."/>
            <person name="Yu Y."/>
            <person name="Kim H.R."/>
            <person name="Rambo T."/>
            <person name="Currie J."/>
            <person name="Collura K."/>
            <person name="Luo M."/>
            <person name="Yang T."/>
            <person name="Ammiraju J.S.S."/>
            <person name="Engler F."/>
            <person name="Soderlund C."/>
            <person name="Wing R.A."/>
            <person name="Palmer L.E."/>
            <person name="de la Bastide M."/>
            <person name="Spiegel L."/>
            <person name="Nascimento L."/>
            <person name="Zutavern T."/>
            <person name="O'Shaughnessy A."/>
            <person name="Dike S."/>
            <person name="Dedhia N."/>
            <person name="Preston R."/>
            <person name="Balija V."/>
            <person name="McCombie W.R."/>
            <person name="Chow T."/>
            <person name="Chen H."/>
            <person name="Chung M."/>
            <person name="Chen C."/>
            <person name="Shaw J."/>
            <person name="Wu H."/>
            <person name="Hsiao K."/>
            <person name="Chao Y."/>
            <person name="Chu M."/>
            <person name="Cheng C."/>
            <person name="Hour A."/>
            <person name="Lee P."/>
            <person name="Lin S."/>
            <person name="Lin Y."/>
            <person name="Liou J."/>
            <person name="Liu S."/>
            <person name="Hsing Y."/>
            <person name="Raghuvanshi S."/>
            <person name="Mohanty A."/>
            <person name="Bharti A.K."/>
            <person name="Gaur A."/>
            <person name="Gupta V."/>
            <person name="Kumar D."/>
            <person name="Ravi V."/>
            <person name="Vij S."/>
            <person name="Kapur A."/>
            <person name="Khurana P."/>
            <person name="Khurana P."/>
            <person name="Khurana J.P."/>
            <person name="Tyagi A.K."/>
            <person name="Gaikwad K."/>
            <person name="Singh A."/>
            <person name="Dalal V."/>
            <person name="Srivastava S."/>
            <person name="Dixit A."/>
            <person name="Pal A.K."/>
            <person name="Ghazi I.A."/>
            <person name="Yadav M."/>
            <person name="Pandit A."/>
            <person name="Bhargava A."/>
            <person name="Sureshbabu K."/>
            <person name="Batra K."/>
            <person name="Sharma T.R."/>
            <person name="Mohapatra T."/>
            <person name="Singh N.K."/>
            <person name="Messing J."/>
            <person name="Nelson A.B."/>
            <person name="Fuks G."/>
            <person name="Kavchok S."/>
            <person name="Keizer G."/>
            <person name="Linton E."/>
            <person name="Llaca V."/>
            <person name="Song R."/>
            <person name="Tanyolac B."/>
            <person name="Young S."/>
            <person name="Ho-Il K."/>
            <person name="Hahn J.H."/>
            <person name="Sangsakoo G."/>
            <person name="Vanavichit A."/>
            <person name="de Mattos Luiz.A.T."/>
            <person name="Zimmer P.D."/>
            <person name="Malone G."/>
            <person name="Dellagostin O."/>
            <person name="de Oliveira A.C."/>
            <person name="Bevan M."/>
            <person name="Bancroft I."/>
            <person name="Minx P."/>
            <person name="Cordum H."/>
            <person name="Wilson R."/>
            <person name="Cheng Z."/>
            <person name="Jin W."/>
            <person name="Jiang J."/>
            <person name="Leong S.A."/>
            <person name="Iwama H."/>
            <person name="Gojobori T."/>
            <person name="Itoh T."/>
            <person name="Niimura Y."/>
            <person name="Fujii Y."/>
            <person name="Habara T."/>
            <person name="Sakai H."/>
            <person name="Sato Y."/>
            <person name="Wilson G."/>
            <person name="Kumar K."/>
            <person name="McCouch S."/>
            <person name="Juretic N."/>
            <person name="Hoen D."/>
            <person name="Wright S."/>
            <person name="Bruskiewich R."/>
            <person name="Bureau T."/>
            <person name="Miyao A."/>
            <person name="Hirochika H."/>
            <person name="Nishikawa T."/>
            <person name="Kadowaki K."/>
            <person name="Sugiura M."/>
            <person name="Burr B."/>
            <person name="Sasaki T."/>
        </authorList>
    </citation>
    <scope>NUCLEOTIDE SEQUENCE [LARGE SCALE GENOMIC DNA]</scope>
    <source>
        <strain evidence="7">cv. Nipponbare</strain>
    </source>
</reference>
<dbReference type="GO" id="GO:0005975">
    <property type="term" value="P:carbohydrate metabolic process"/>
    <property type="evidence" value="ECO:0007669"/>
    <property type="project" value="InterPro"/>
</dbReference>
<evidence type="ECO:0000256" key="4">
    <source>
        <dbReference type="RuleBase" id="RU004335"/>
    </source>
</evidence>
<dbReference type="InterPro" id="IPR017853">
    <property type="entry name" value="GH"/>
</dbReference>
<name>C7J082_ORYSJ</name>
<reference evidence="7" key="2">
    <citation type="journal article" date="2008" name="Nucleic Acids Res.">
        <title>The rice annotation project database (RAP-DB): 2008 update.</title>
        <authorList>
            <consortium name="The rice annotation project (RAP)"/>
        </authorList>
    </citation>
    <scope>GENOME REANNOTATION</scope>
    <source>
        <strain evidence="7">cv. Nipponbare</strain>
    </source>
</reference>
<keyword evidence="2" id="KW-0378">Hydrolase</keyword>
<sequence length="367" mass="39684">MRIYLPNDTILHALRGTRIAVVLDAPDVRSLASNDATNASSSAAQAWVQANVRPYYPDVNIKYIAVGNEVKDGADKPKILPAMNNIRDALSAAGLGGHIKVSTAVEMSLVAGSPLPSGSAFADPPSIMGPIVNSWRANGSPLLANVYPYYAYKNDNGVDLNFALFRPSSTTIDDNGHTYTNLFDAMVDSIYSAMEKEGGSDVPVVISETGWPSADGRGASKDNARPATRVLIGASVTVAFLLLLVFFFIILPRGGTPPEVVSSSKEGGIRGRRDGGGVFQVESYGERCEHVAEEDGHDRRRFPRDYVDYLYLFDCVFGVERRVLGYGVMAAWLAVLFYLLGDTAAVYFCSSLKGLSWLLRLSRRSPA</sequence>
<dbReference type="KEGG" id="dosa:Os03g0600500"/>
<dbReference type="GO" id="GO:0004553">
    <property type="term" value="F:hydrolase activity, hydrolyzing O-glycosyl compounds"/>
    <property type="evidence" value="ECO:0007669"/>
    <property type="project" value="InterPro"/>
</dbReference>
<dbReference type="SUPFAM" id="SSF51445">
    <property type="entry name" value="(Trans)glycosidases"/>
    <property type="match status" value="1"/>
</dbReference>
<evidence type="ECO:0000256" key="2">
    <source>
        <dbReference type="ARBA" id="ARBA00022801"/>
    </source>
</evidence>
<feature type="transmembrane region" description="Helical" evidence="5">
    <location>
        <begin position="329"/>
        <end position="350"/>
    </location>
</feature>
<organism evidence="6 7">
    <name type="scientific">Oryza sativa subsp. japonica</name>
    <name type="common">Rice</name>
    <dbReference type="NCBI Taxonomy" id="39947"/>
    <lineage>
        <taxon>Eukaryota</taxon>
        <taxon>Viridiplantae</taxon>
        <taxon>Streptophyta</taxon>
        <taxon>Embryophyta</taxon>
        <taxon>Tracheophyta</taxon>
        <taxon>Spermatophyta</taxon>
        <taxon>Magnoliopsida</taxon>
        <taxon>Liliopsida</taxon>
        <taxon>Poales</taxon>
        <taxon>Poaceae</taxon>
        <taxon>BOP clade</taxon>
        <taxon>Oryzoideae</taxon>
        <taxon>Oryzeae</taxon>
        <taxon>Oryzinae</taxon>
        <taxon>Oryza</taxon>
        <taxon>Oryza sativa</taxon>
    </lineage>
</organism>
<dbReference type="Gene3D" id="3.20.20.80">
    <property type="entry name" value="Glycosidases"/>
    <property type="match status" value="1"/>
</dbReference>
<accession>C7J082</accession>
<evidence type="ECO:0000256" key="1">
    <source>
        <dbReference type="ARBA" id="ARBA00008773"/>
    </source>
</evidence>
<keyword evidence="5" id="KW-0812">Transmembrane</keyword>
<evidence type="ECO:0000313" key="6">
    <source>
        <dbReference type="EMBL" id="BAH92255.1"/>
    </source>
</evidence>
<dbReference type="PANTHER" id="PTHR32227">
    <property type="entry name" value="GLUCAN ENDO-1,3-BETA-GLUCOSIDASE BG1-RELATED-RELATED"/>
    <property type="match status" value="1"/>
</dbReference>
<gene>
    <name evidence="6" type="ordered locus">Os03g0600500</name>
</gene>
<evidence type="ECO:0000256" key="5">
    <source>
        <dbReference type="SAM" id="Phobius"/>
    </source>
</evidence>
<proteinExistence type="inferred from homology"/>
<comment type="similarity">
    <text evidence="1 4">Belongs to the glycosyl hydrolase 17 family.</text>
</comment>
<keyword evidence="5" id="KW-0472">Membrane</keyword>
<dbReference type="Proteomes" id="UP000000763">
    <property type="component" value="Chromosome 3"/>
</dbReference>
<evidence type="ECO:0000256" key="3">
    <source>
        <dbReference type="ARBA" id="ARBA00023295"/>
    </source>
</evidence>